<evidence type="ECO:0000259" key="2">
    <source>
        <dbReference type="Pfam" id="PF24855"/>
    </source>
</evidence>
<dbReference type="Pfam" id="PF24855">
    <property type="entry name" value="DUF7729"/>
    <property type="match status" value="1"/>
</dbReference>
<protein>
    <recommendedName>
        <fullName evidence="2">DUF7729 domain-containing protein</fullName>
    </recommendedName>
</protein>
<evidence type="ECO:0000313" key="3">
    <source>
        <dbReference type="EMBL" id="SMQ50057.1"/>
    </source>
</evidence>
<name>A0A1X7RSW7_ZYMT9</name>
<keyword evidence="4" id="KW-1185">Reference proteome</keyword>
<feature type="domain" description="DUF7729" evidence="2">
    <location>
        <begin position="105"/>
        <end position="315"/>
    </location>
</feature>
<feature type="signal peptide" evidence="1">
    <location>
        <begin position="1"/>
        <end position="24"/>
    </location>
</feature>
<sequence length="345" mass="36265">MLVQNWTLAVVCCILFLSRHGVEAAANVYGTSDSLLSRDLLFDRSEPPPLPQHIPLVARQFDFAPSSSLSSVLIQPTSTRAGSATGTASSSSILATATDTGTFTLPKPFDSSLGNNFTSTTCPDFFTTFLSDQTLTSCLPLSLLLQTSNGFFTASRSLLKLTQILDASCSVDFPTCSNLMASLATQIQQPDKCGPDLKTENPLALTALRGFTAYQPLYKAGCLADSSASTSGGGSNYCYANAATDSENPESSYIYYLPLGVSLPGGSRPACSTCLKDTMAIFAKAVSSTQVLKDNYVGASQQVKMLCGPNFVESSVQPTSAASGGSEVRWSLMMGVMAVLGVLMA</sequence>
<dbReference type="PANTHER" id="PTHR39460">
    <property type="entry name" value="EXPRESSED PROTEIN"/>
    <property type="match status" value="1"/>
</dbReference>
<organism evidence="3 4">
    <name type="scientific">Zymoseptoria tritici (strain ST99CH_3D7)</name>
    <dbReference type="NCBI Taxonomy" id="1276538"/>
    <lineage>
        <taxon>Eukaryota</taxon>
        <taxon>Fungi</taxon>
        <taxon>Dikarya</taxon>
        <taxon>Ascomycota</taxon>
        <taxon>Pezizomycotina</taxon>
        <taxon>Dothideomycetes</taxon>
        <taxon>Dothideomycetidae</taxon>
        <taxon>Mycosphaerellales</taxon>
        <taxon>Mycosphaerellaceae</taxon>
        <taxon>Zymoseptoria</taxon>
    </lineage>
</organism>
<reference evidence="3 4" key="1">
    <citation type="submission" date="2016-06" db="EMBL/GenBank/DDBJ databases">
        <authorList>
            <person name="Kjaerup R.B."/>
            <person name="Dalgaard T.S."/>
            <person name="Juul-Madsen H.R."/>
        </authorList>
    </citation>
    <scope>NUCLEOTIDE SEQUENCE [LARGE SCALE GENOMIC DNA]</scope>
</reference>
<dbReference type="PANTHER" id="PTHR39460:SF1">
    <property type="entry name" value="C6 TRANSCRIPTION FACTOR"/>
    <property type="match status" value="1"/>
</dbReference>
<feature type="chain" id="PRO_5013005144" description="DUF7729 domain-containing protein" evidence="1">
    <location>
        <begin position="25"/>
        <end position="345"/>
    </location>
</feature>
<dbReference type="AlphaFoldDB" id="A0A1X7RSW7"/>
<dbReference type="Proteomes" id="UP000215127">
    <property type="component" value="Chromosome 4"/>
</dbReference>
<evidence type="ECO:0000256" key="1">
    <source>
        <dbReference type="SAM" id="SignalP"/>
    </source>
</evidence>
<gene>
    <name evidence="3" type="ORF">ZT3D7_G5209</name>
</gene>
<dbReference type="EMBL" id="LT853695">
    <property type="protein sequence ID" value="SMQ50057.1"/>
    <property type="molecule type" value="Genomic_DNA"/>
</dbReference>
<keyword evidence="1" id="KW-0732">Signal</keyword>
<evidence type="ECO:0000313" key="4">
    <source>
        <dbReference type="Proteomes" id="UP000215127"/>
    </source>
</evidence>
<proteinExistence type="predicted"/>
<dbReference type="InterPro" id="IPR056146">
    <property type="entry name" value="DUF7729"/>
</dbReference>
<accession>A0A1X7RSW7</accession>